<dbReference type="RefSeq" id="WP_057754780.1">
    <property type="nucleotide sequence ID" value="NZ_LJYG01000108.1"/>
</dbReference>
<comment type="caution">
    <text evidence="2">The sequence shown here is derived from an EMBL/GenBank/DDBJ whole genome shotgun (WGS) entry which is preliminary data.</text>
</comment>
<keyword evidence="3" id="KW-1185">Reference proteome</keyword>
<dbReference type="OrthoDB" id="9901220at2"/>
<dbReference type="EMBL" id="LJYG01000108">
    <property type="protein sequence ID" value="KRQ03090.1"/>
    <property type="molecule type" value="Genomic_DNA"/>
</dbReference>
<proteinExistence type="predicted"/>
<dbReference type="AlphaFoldDB" id="A0A0R3D6K9"/>
<sequence>MPSHANDNTLAPESHRAITSTHAATQPQGNVRPHRGNHWPTAARLAGDIGGKDMIAAMLGWRAFTAQPQVCVANDNFAGDDYEGTEELVPFNHDNRLLHDTADRTVALHGEGKPWAPGEERFTQGHRNAPERSVPAGTYTMNGTTLHQVDAESEMIRKVDESAARPRLGHVCARLLDMASSDATRAEIAAAVRQPDSDRIDRYVDHAIIAWMRDDAFAAQVA</sequence>
<protein>
    <submittedName>
        <fullName evidence="2">Uncharacterized protein</fullName>
    </submittedName>
</protein>
<feature type="region of interest" description="Disordered" evidence="1">
    <location>
        <begin position="111"/>
        <end position="133"/>
    </location>
</feature>
<gene>
    <name evidence="2" type="ORF">AOQ71_30465</name>
</gene>
<accession>A0A0R3D6K9</accession>
<organism evidence="2 3">
    <name type="scientific">Bradyrhizobium manausense</name>
    <dbReference type="NCBI Taxonomy" id="989370"/>
    <lineage>
        <taxon>Bacteria</taxon>
        <taxon>Pseudomonadati</taxon>
        <taxon>Pseudomonadota</taxon>
        <taxon>Alphaproteobacteria</taxon>
        <taxon>Hyphomicrobiales</taxon>
        <taxon>Nitrobacteraceae</taxon>
        <taxon>Bradyrhizobium</taxon>
    </lineage>
</organism>
<evidence type="ECO:0000313" key="3">
    <source>
        <dbReference type="Proteomes" id="UP000051936"/>
    </source>
</evidence>
<dbReference type="Proteomes" id="UP000051936">
    <property type="component" value="Unassembled WGS sequence"/>
</dbReference>
<evidence type="ECO:0000313" key="2">
    <source>
        <dbReference type="EMBL" id="KRQ03090.1"/>
    </source>
</evidence>
<dbReference type="STRING" id="989370.AOQ71_30465"/>
<reference evidence="2 3" key="1">
    <citation type="submission" date="2015-09" db="EMBL/GenBank/DDBJ databases">
        <title>Draft Genome Sequence of Bradyrhizobium manausense Strain BR 3351T, a Novel Symbiotic Nitrogen-Fixing Alphaproteobacterium Isolated from Brazilian Amazon Rain Forest.</title>
        <authorList>
            <person name="De Araujo J.L."/>
            <person name="Zilli J.E."/>
        </authorList>
    </citation>
    <scope>NUCLEOTIDE SEQUENCE [LARGE SCALE GENOMIC DNA]</scope>
    <source>
        <strain evidence="2 3">BR3351</strain>
    </source>
</reference>
<name>A0A0R3D6K9_9BRAD</name>
<evidence type="ECO:0000256" key="1">
    <source>
        <dbReference type="SAM" id="MobiDB-lite"/>
    </source>
</evidence>